<reference evidence="2 3" key="1">
    <citation type="submission" date="2019-04" db="EMBL/GenBank/DDBJ databases">
        <title>Fungal friends and foes A comparative genomics study of 23 Aspergillus species from section Flavi.</title>
        <authorList>
            <consortium name="DOE Joint Genome Institute"/>
            <person name="Kjaerbolling I."/>
            <person name="Vesth T.C."/>
            <person name="Frisvad J.C."/>
            <person name="Nybo J.L."/>
            <person name="Theobald S."/>
            <person name="Kildgaard S."/>
            <person name="Petersen T.I."/>
            <person name="Kuo A."/>
            <person name="Sato A."/>
            <person name="Lyhne E.K."/>
            <person name="Kogle M.E."/>
            <person name="Wiebenga A."/>
            <person name="Kun R.S."/>
            <person name="Lubbers R.J."/>
            <person name="Makela M.R."/>
            <person name="Barry K."/>
            <person name="Chovatia M."/>
            <person name="Clum A."/>
            <person name="Daum C."/>
            <person name="Haridas S."/>
            <person name="He G."/>
            <person name="LaButti K."/>
            <person name="Lipzen A."/>
            <person name="Mondo S."/>
            <person name="Pangilinan J."/>
            <person name="Riley R."/>
            <person name="Salamov A."/>
            <person name="Simmons B.A."/>
            <person name="Magnuson J.K."/>
            <person name="Henrissat B."/>
            <person name="Mortensen U.H."/>
            <person name="Larsen T.O."/>
            <person name="De vries R.P."/>
            <person name="Grigoriev I.V."/>
            <person name="Machida M."/>
            <person name="Baker S.E."/>
            <person name="Andersen M.R."/>
        </authorList>
    </citation>
    <scope>NUCLEOTIDE SEQUENCE [LARGE SCALE GENOMIC DNA]</scope>
    <source>
        <strain evidence="2 3">CBS 126849</strain>
    </source>
</reference>
<protein>
    <recommendedName>
        <fullName evidence="4">Apple domain-containing protein</fullName>
    </recommendedName>
</protein>
<evidence type="ECO:0000313" key="2">
    <source>
        <dbReference type="EMBL" id="KAB8220559.1"/>
    </source>
</evidence>
<sequence length="280" mass="31193">MKFLIALPLLSVAYAQGTAAGADSGQVLLTDRDPLGDQEYQKVCLSPTDTEVEIAPGTSAQYYCDRQPQHWNDKVAGAESIEACALACTDIETCKGTFWKSKDGTCWWSDQDFLVGSDGEPSPCTVVPGSVYMTVRKDQPDGCTIELAECHKRAQALEDEIKIWKKKDRDSATQIIELTKQIKELDEKISQAGTCPINGRNWAVYQQKEPTISYGKSYEITRKQVASACDCMKFCATYTTCKWAHFSRFGGSSRNCVLYSNAVSKSQMRFRSDWDIVTYA</sequence>
<evidence type="ECO:0000256" key="1">
    <source>
        <dbReference type="SAM" id="SignalP"/>
    </source>
</evidence>
<dbReference type="Proteomes" id="UP000326799">
    <property type="component" value="Unassembled WGS sequence"/>
</dbReference>
<accession>A0A5N6ETE6</accession>
<name>A0A5N6ETE6_9EURO</name>
<proteinExistence type="predicted"/>
<keyword evidence="1" id="KW-0732">Signal</keyword>
<dbReference type="AlphaFoldDB" id="A0A5N6ETE6"/>
<keyword evidence="3" id="KW-1185">Reference proteome</keyword>
<evidence type="ECO:0008006" key="4">
    <source>
        <dbReference type="Google" id="ProtNLM"/>
    </source>
</evidence>
<gene>
    <name evidence="2" type="ORF">BDV33DRAFT_203414</name>
</gene>
<dbReference type="EMBL" id="ML733428">
    <property type="protein sequence ID" value="KAB8220559.1"/>
    <property type="molecule type" value="Genomic_DNA"/>
</dbReference>
<organism evidence="2 3">
    <name type="scientific">Aspergillus novoparasiticus</name>
    <dbReference type="NCBI Taxonomy" id="986946"/>
    <lineage>
        <taxon>Eukaryota</taxon>
        <taxon>Fungi</taxon>
        <taxon>Dikarya</taxon>
        <taxon>Ascomycota</taxon>
        <taxon>Pezizomycotina</taxon>
        <taxon>Eurotiomycetes</taxon>
        <taxon>Eurotiomycetidae</taxon>
        <taxon>Eurotiales</taxon>
        <taxon>Aspergillaceae</taxon>
        <taxon>Aspergillus</taxon>
        <taxon>Aspergillus subgen. Circumdati</taxon>
    </lineage>
</organism>
<evidence type="ECO:0000313" key="3">
    <source>
        <dbReference type="Proteomes" id="UP000326799"/>
    </source>
</evidence>
<feature type="signal peptide" evidence="1">
    <location>
        <begin position="1"/>
        <end position="15"/>
    </location>
</feature>
<feature type="chain" id="PRO_5024857206" description="Apple domain-containing protein" evidence="1">
    <location>
        <begin position="16"/>
        <end position="280"/>
    </location>
</feature>